<accession>A0AA95MLT7</accession>
<evidence type="ECO:0000313" key="2">
    <source>
        <dbReference type="Proteomes" id="UP001178288"/>
    </source>
</evidence>
<evidence type="ECO:0000313" key="1">
    <source>
        <dbReference type="EMBL" id="WHY86056.1"/>
    </source>
</evidence>
<reference evidence="1" key="1">
    <citation type="submission" date="2023-05" db="EMBL/GenBank/DDBJ databases">
        <title>Comparative genomics of Bacillaceae isolates and their secondary metabolite potential.</title>
        <authorList>
            <person name="Song L."/>
            <person name="Nielsen L.J."/>
            <person name="Mohite O."/>
            <person name="Xu X."/>
            <person name="Weber T."/>
            <person name="Kovacs A.T."/>
        </authorList>
    </citation>
    <scope>NUCLEOTIDE SEQUENCE</scope>
    <source>
        <strain evidence="1">XLM17</strain>
    </source>
</reference>
<dbReference type="KEGG" id="nnv:QNH39_26370"/>
<name>A0AA95MLT7_9BACI</name>
<sequence length="53" mass="6202">MAEPIDWYFYSLSLQTLVKPGALGLELKTTNPLRFYDKPRPFSSNFPFNQTFN</sequence>
<protein>
    <submittedName>
        <fullName evidence="1">Uncharacterized protein</fullName>
    </submittedName>
</protein>
<organism evidence="1 2">
    <name type="scientific">Neobacillus novalis</name>
    <dbReference type="NCBI Taxonomy" id="220687"/>
    <lineage>
        <taxon>Bacteria</taxon>
        <taxon>Bacillati</taxon>
        <taxon>Bacillota</taxon>
        <taxon>Bacilli</taxon>
        <taxon>Bacillales</taxon>
        <taxon>Bacillaceae</taxon>
        <taxon>Neobacillus</taxon>
    </lineage>
</organism>
<dbReference type="RefSeq" id="WP_283935861.1">
    <property type="nucleotide sequence ID" value="NZ_CP126114.1"/>
</dbReference>
<dbReference type="EMBL" id="CP126114">
    <property type="protein sequence ID" value="WHY86056.1"/>
    <property type="molecule type" value="Genomic_DNA"/>
</dbReference>
<proteinExistence type="predicted"/>
<keyword evidence="2" id="KW-1185">Reference proteome</keyword>
<dbReference type="Proteomes" id="UP001178288">
    <property type="component" value="Chromosome"/>
</dbReference>
<dbReference type="AlphaFoldDB" id="A0AA95MLT7"/>
<gene>
    <name evidence="1" type="ORF">QNH39_26370</name>
</gene>